<gene>
    <name evidence="4" type="ORF">KH265_06405</name>
</gene>
<dbReference type="Gene3D" id="2.40.240.10">
    <property type="entry name" value="Ribosomal Protein L25, Chain P"/>
    <property type="match status" value="1"/>
</dbReference>
<dbReference type="InterPro" id="IPR011035">
    <property type="entry name" value="Ribosomal_bL25/Gln-tRNA_synth"/>
</dbReference>
<protein>
    <submittedName>
        <fullName evidence="4">50S ribosomal protein L25</fullName>
    </submittedName>
</protein>
<accession>A0A943T8E6</accession>
<evidence type="ECO:0000313" key="4">
    <source>
        <dbReference type="EMBL" id="MBS6635271.1"/>
    </source>
</evidence>
<dbReference type="AlphaFoldDB" id="A0A943T8E6"/>
<dbReference type="CDD" id="cd00495">
    <property type="entry name" value="Ribosomal_L25_TL5_CTC"/>
    <property type="match status" value="1"/>
</dbReference>
<feature type="domain" description="Large ribosomal subunit protein bL25 L25" evidence="3">
    <location>
        <begin position="7"/>
        <end position="90"/>
    </location>
</feature>
<dbReference type="SUPFAM" id="SSF50715">
    <property type="entry name" value="Ribosomal protein L25-like"/>
    <property type="match status" value="1"/>
</dbReference>
<organism evidence="4 5">
    <name type="scientific">Rothia mucilaginosa</name>
    <dbReference type="NCBI Taxonomy" id="43675"/>
    <lineage>
        <taxon>Bacteria</taxon>
        <taxon>Bacillati</taxon>
        <taxon>Actinomycetota</taxon>
        <taxon>Actinomycetes</taxon>
        <taxon>Micrococcales</taxon>
        <taxon>Micrococcaceae</taxon>
        <taxon>Rothia</taxon>
    </lineage>
</organism>
<dbReference type="InterPro" id="IPR001021">
    <property type="entry name" value="Ribosomal_bL25_long"/>
</dbReference>
<dbReference type="GO" id="GO:0003735">
    <property type="term" value="F:structural constituent of ribosome"/>
    <property type="evidence" value="ECO:0007669"/>
    <property type="project" value="InterPro"/>
</dbReference>
<sequence>MAEIKIVAEPRVDFGKGYARRARVAGKIPAVIYGNGAEPKHVTLPGHETSLAVRQADAVLAIEVEGETIKARVQDIQRHPIRPELQHIDLVFVA</sequence>
<comment type="caution">
    <text evidence="4">The sequence shown here is derived from an EMBL/GenBank/DDBJ whole genome shotgun (WGS) entry which is preliminary data.</text>
</comment>
<dbReference type="NCBIfam" id="TIGR00731">
    <property type="entry name" value="bL25_bact_ctc"/>
    <property type="match status" value="1"/>
</dbReference>
<proteinExistence type="predicted"/>
<dbReference type="InterPro" id="IPR029751">
    <property type="entry name" value="Ribosomal_L25_dom"/>
</dbReference>
<dbReference type="GO" id="GO:0006412">
    <property type="term" value="P:translation"/>
    <property type="evidence" value="ECO:0007669"/>
    <property type="project" value="InterPro"/>
</dbReference>
<dbReference type="Proteomes" id="UP000739069">
    <property type="component" value="Unassembled WGS sequence"/>
</dbReference>
<evidence type="ECO:0000256" key="1">
    <source>
        <dbReference type="ARBA" id="ARBA00022980"/>
    </source>
</evidence>
<dbReference type="GO" id="GO:1990904">
    <property type="term" value="C:ribonucleoprotein complex"/>
    <property type="evidence" value="ECO:0007669"/>
    <property type="project" value="UniProtKB-KW"/>
</dbReference>
<keyword evidence="2" id="KW-0687">Ribonucleoprotein</keyword>
<dbReference type="InterPro" id="IPR020056">
    <property type="entry name" value="Rbsml_bL25/Gln-tRNA_synth_N"/>
</dbReference>
<evidence type="ECO:0000313" key="5">
    <source>
        <dbReference type="Proteomes" id="UP000739069"/>
    </source>
</evidence>
<dbReference type="NCBIfam" id="NF004612">
    <property type="entry name" value="PRK05943.1"/>
    <property type="match status" value="1"/>
</dbReference>
<name>A0A943T8E6_9MICC</name>
<dbReference type="EMBL" id="JAGZXI010000008">
    <property type="protein sequence ID" value="MBS6635271.1"/>
    <property type="molecule type" value="Genomic_DNA"/>
</dbReference>
<keyword evidence="1 4" id="KW-0689">Ribosomal protein</keyword>
<dbReference type="GO" id="GO:0005840">
    <property type="term" value="C:ribosome"/>
    <property type="evidence" value="ECO:0007669"/>
    <property type="project" value="UniProtKB-KW"/>
</dbReference>
<dbReference type="GO" id="GO:0008097">
    <property type="term" value="F:5S rRNA binding"/>
    <property type="evidence" value="ECO:0007669"/>
    <property type="project" value="InterPro"/>
</dbReference>
<evidence type="ECO:0000259" key="3">
    <source>
        <dbReference type="Pfam" id="PF01386"/>
    </source>
</evidence>
<dbReference type="Pfam" id="PF01386">
    <property type="entry name" value="Ribosomal_L25p"/>
    <property type="match status" value="1"/>
</dbReference>
<evidence type="ECO:0000256" key="2">
    <source>
        <dbReference type="ARBA" id="ARBA00023274"/>
    </source>
</evidence>
<reference evidence="4" key="1">
    <citation type="submission" date="2021-02" db="EMBL/GenBank/DDBJ databases">
        <title>Infant gut strain persistence is associated with maternal origin, phylogeny, and functional potential including surface adhesion and iron acquisition.</title>
        <authorList>
            <person name="Lou Y.C."/>
        </authorList>
    </citation>
    <scope>NUCLEOTIDE SEQUENCE</scope>
    <source>
        <strain evidence="4">L1_008_092G1_dasL1_008_092G1_concoct_16</strain>
    </source>
</reference>
<dbReference type="RefSeq" id="WP_294454682.1">
    <property type="nucleotide sequence ID" value="NZ_JAGZXI010000008.1"/>
</dbReference>